<organism evidence="5 6">
    <name type="scientific">Vairimorpha apis BRL 01</name>
    <dbReference type="NCBI Taxonomy" id="1037528"/>
    <lineage>
        <taxon>Eukaryota</taxon>
        <taxon>Fungi</taxon>
        <taxon>Fungi incertae sedis</taxon>
        <taxon>Microsporidia</taxon>
        <taxon>Nosematidae</taxon>
        <taxon>Vairimorpha</taxon>
    </lineage>
</organism>
<dbReference type="GO" id="GO:0044545">
    <property type="term" value="C:NSL complex"/>
    <property type="evidence" value="ECO:0007669"/>
    <property type="project" value="TreeGrafter"/>
</dbReference>
<feature type="domain" description="MYST-type HAT" evidence="4">
    <location>
        <begin position="5"/>
        <end position="192"/>
    </location>
</feature>
<comment type="similarity">
    <text evidence="3">Belongs to the MYST (SAS/MOZ) family.</text>
</comment>
<keyword evidence="6" id="KW-1185">Reference proteome</keyword>
<reference evidence="5 6" key="1">
    <citation type="journal article" date="2013" name="BMC Genomics">
        <title>Genome sequencing and comparative genomics of honey bee microsporidia, Nosema apis reveal novel insights into host-parasite interactions.</title>
        <authorList>
            <person name="Chen Yp."/>
            <person name="Pettis J.S."/>
            <person name="Zhao Y."/>
            <person name="Liu X."/>
            <person name="Tallon L.J."/>
            <person name="Sadzewicz L.D."/>
            <person name="Li R."/>
            <person name="Zheng H."/>
            <person name="Huang S."/>
            <person name="Zhang X."/>
            <person name="Hamilton M.C."/>
            <person name="Pernal S.F."/>
            <person name="Melathopoulos A.P."/>
            <person name="Yan X."/>
            <person name="Evans J.D."/>
        </authorList>
    </citation>
    <scope>NUCLEOTIDE SEQUENCE [LARGE SCALE GENOMIC DNA]</scope>
    <source>
        <strain evidence="5 6">BRL 01</strain>
    </source>
</reference>
<dbReference type="HOGENOM" id="CLU_1415561_0_0_1"/>
<feature type="active site" description="Proton donor/acceptor" evidence="2">
    <location>
        <position position="175"/>
    </location>
</feature>
<evidence type="ECO:0000256" key="1">
    <source>
        <dbReference type="ARBA" id="ARBA00022679"/>
    </source>
</evidence>
<dbReference type="InterPro" id="IPR002717">
    <property type="entry name" value="HAT_MYST-type"/>
</dbReference>
<dbReference type="GO" id="GO:0006355">
    <property type="term" value="P:regulation of DNA-templated transcription"/>
    <property type="evidence" value="ECO:0007669"/>
    <property type="project" value="InterPro"/>
</dbReference>
<name>T0MAH4_9MICR</name>
<dbReference type="PANTHER" id="PTHR10615:SF82">
    <property type="entry name" value="HISTONE ACETYLTRANSFERASE KAT8"/>
    <property type="match status" value="1"/>
</dbReference>
<dbReference type="Pfam" id="PF01853">
    <property type="entry name" value="MOZ_SAS"/>
    <property type="match status" value="1"/>
</dbReference>
<dbReference type="InterPro" id="IPR016181">
    <property type="entry name" value="Acyl_CoA_acyltransferase"/>
</dbReference>
<comment type="subcellular location">
    <subcellularLocation>
        <location evidence="3">Nucleus</location>
    </subcellularLocation>
</comment>
<comment type="catalytic activity">
    <reaction evidence="3">
        <text>L-lysyl-[protein] + acetyl-CoA = N(6)-acetyl-L-lysyl-[protein] + CoA + H(+)</text>
        <dbReference type="Rhea" id="RHEA:45948"/>
        <dbReference type="Rhea" id="RHEA-COMP:9752"/>
        <dbReference type="Rhea" id="RHEA-COMP:10731"/>
        <dbReference type="ChEBI" id="CHEBI:15378"/>
        <dbReference type="ChEBI" id="CHEBI:29969"/>
        <dbReference type="ChEBI" id="CHEBI:57287"/>
        <dbReference type="ChEBI" id="CHEBI:57288"/>
        <dbReference type="ChEBI" id="CHEBI:61930"/>
        <dbReference type="EC" id="2.3.1.48"/>
    </reaction>
</comment>
<dbReference type="GO" id="GO:0005634">
    <property type="term" value="C:nucleus"/>
    <property type="evidence" value="ECO:0007669"/>
    <property type="project" value="UniProtKB-SubCell"/>
</dbReference>
<dbReference type="PROSITE" id="PS51726">
    <property type="entry name" value="MYST_HAT"/>
    <property type="match status" value="1"/>
</dbReference>
<dbReference type="Proteomes" id="UP000053780">
    <property type="component" value="Unassembled WGS sequence"/>
</dbReference>
<accession>T0MAH4</accession>
<evidence type="ECO:0000259" key="4">
    <source>
        <dbReference type="PROSITE" id="PS51726"/>
    </source>
</evidence>
<dbReference type="PANTHER" id="PTHR10615">
    <property type="entry name" value="HISTONE ACETYLTRANSFERASE"/>
    <property type="match status" value="1"/>
</dbReference>
<dbReference type="VEuPathDB" id="MicrosporidiaDB:NAPIS_ORF02058"/>
<proteinExistence type="inferred from homology"/>
<dbReference type="Gene3D" id="3.40.630.30">
    <property type="match status" value="1"/>
</dbReference>
<evidence type="ECO:0000313" key="5">
    <source>
        <dbReference type="EMBL" id="EQB60386.1"/>
    </source>
</evidence>
<evidence type="ECO:0000313" key="6">
    <source>
        <dbReference type="Proteomes" id="UP000053780"/>
    </source>
</evidence>
<dbReference type="GO" id="GO:0035267">
    <property type="term" value="C:NuA4 histone acetyltransferase complex"/>
    <property type="evidence" value="ECO:0007669"/>
    <property type="project" value="TreeGrafter"/>
</dbReference>
<dbReference type="SUPFAM" id="SSF55729">
    <property type="entry name" value="Acyl-CoA N-acyltransferases (Nat)"/>
    <property type="match status" value="1"/>
</dbReference>
<protein>
    <recommendedName>
        <fullName evidence="3">Histone acetyltransferase</fullName>
        <ecNumber evidence="3">2.3.1.48</ecNumber>
    </recommendedName>
</protein>
<dbReference type="EC" id="2.3.1.48" evidence="3"/>
<evidence type="ECO:0000256" key="3">
    <source>
        <dbReference type="RuleBase" id="RU361211"/>
    </source>
</evidence>
<keyword evidence="3" id="KW-0539">Nucleus</keyword>
<dbReference type="EMBL" id="KE647293">
    <property type="protein sequence ID" value="EQB60386.1"/>
    <property type="molecule type" value="Genomic_DNA"/>
</dbReference>
<evidence type="ECO:0000256" key="2">
    <source>
        <dbReference type="PIRSR" id="PIRSR602717-51"/>
    </source>
</evidence>
<dbReference type="AlphaFoldDB" id="T0MAH4"/>
<dbReference type="OrthoDB" id="787137at2759"/>
<sequence length="192" mass="22816">MKNSLKYKDFKNNNIDEYILNLFDKEANKRKKIEESESYDSFNQKIINLFIGKRKFEITNNLFNFYKSSTLYVCNDCLELYDLEISFKRHIKKCSKIIAGSYVVYHDENIKILKIQGLDNISICQNICNIGYFSEEILNSDNNLSCITIFPDFQKKGYGLLLVDFSYYLKKGTCEKPLSQIYNKYSRRFEYE</sequence>
<gene>
    <name evidence="5" type="ORF">NAPIS_ORF02058</name>
</gene>
<dbReference type="InterPro" id="IPR050603">
    <property type="entry name" value="MYST_HAT"/>
</dbReference>
<dbReference type="GO" id="GO:0046972">
    <property type="term" value="F:histone H4K16 acetyltransferase activity"/>
    <property type="evidence" value="ECO:0007669"/>
    <property type="project" value="TreeGrafter"/>
</dbReference>
<keyword evidence="1 5" id="KW-0808">Transferase</keyword>